<dbReference type="PROSITE" id="PS51643">
    <property type="entry name" value="HD_CAS3"/>
    <property type="match status" value="1"/>
</dbReference>
<dbReference type="InterPro" id="IPR011545">
    <property type="entry name" value="DEAD/DEAH_box_helicase_dom"/>
</dbReference>
<evidence type="ECO:0000313" key="13">
    <source>
        <dbReference type="Proteomes" id="UP000030014"/>
    </source>
</evidence>
<gene>
    <name evidence="12" type="ORF">Z955_04535</name>
</gene>
<dbReference type="NCBIfam" id="TIGR01596">
    <property type="entry name" value="cas3_HD"/>
    <property type="match status" value="1"/>
</dbReference>
<protein>
    <submittedName>
        <fullName evidence="12">CRISPR-associated protein Cas3</fullName>
    </submittedName>
</protein>
<dbReference type="GO" id="GO:0004386">
    <property type="term" value="F:helicase activity"/>
    <property type="evidence" value="ECO:0007669"/>
    <property type="project" value="UniProtKB-KW"/>
</dbReference>
<dbReference type="AlphaFoldDB" id="A0A0A0IIP2"/>
<dbReference type="EMBL" id="JDRY01000024">
    <property type="protein sequence ID" value="KGN00112.1"/>
    <property type="molecule type" value="Genomic_DNA"/>
</dbReference>
<evidence type="ECO:0000256" key="1">
    <source>
        <dbReference type="ARBA" id="ARBA00006847"/>
    </source>
</evidence>
<dbReference type="Pfam" id="PF00270">
    <property type="entry name" value="DEAD"/>
    <property type="match status" value="1"/>
</dbReference>
<dbReference type="InterPro" id="IPR006483">
    <property type="entry name" value="CRISPR-assoc_Cas3_HD"/>
</dbReference>
<dbReference type="GO" id="GO:0046872">
    <property type="term" value="F:metal ion binding"/>
    <property type="evidence" value="ECO:0007669"/>
    <property type="project" value="UniProtKB-KW"/>
</dbReference>
<comment type="similarity">
    <text evidence="1">In the N-terminal section; belongs to the CRISPR-associated nuclease Cas3-HD family.</text>
</comment>
<organism evidence="12 13">
    <name type="scientific">Clostridium botulinum C/D str. DC5</name>
    <dbReference type="NCBI Taxonomy" id="1443128"/>
    <lineage>
        <taxon>Bacteria</taxon>
        <taxon>Bacillati</taxon>
        <taxon>Bacillota</taxon>
        <taxon>Clostridia</taxon>
        <taxon>Eubacteriales</taxon>
        <taxon>Clostridiaceae</taxon>
        <taxon>Clostridium</taxon>
    </lineage>
</organism>
<evidence type="ECO:0000256" key="6">
    <source>
        <dbReference type="ARBA" id="ARBA00022801"/>
    </source>
</evidence>
<dbReference type="PANTHER" id="PTHR47961">
    <property type="entry name" value="DNA POLYMERASE THETA, PUTATIVE (AFU_ORTHOLOGUE AFUA_1G05260)-RELATED"/>
    <property type="match status" value="1"/>
</dbReference>
<keyword evidence="5" id="KW-0547">Nucleotide-binding</keyword>
<dbReference type="InterPro" id="IPR050474">
    <property type="entry name" value="Hel308_SKI2-like"/>
</dbReference>
<dbReference type="RefSeq" id="WP_039259282.1">
    <property type="nucleotide sequence ID" value="NZ_JDRY01000024.1"/>
</dbReference>
<evidence type="ECO:0000313" key="12">
    <source>
        <dbReference type="EMBL" id="KGN00112.1"/>
    </source>
</evidence>
<comment type="similarity">
    <text evidence="2">In the central section; belongs to the CRISPR-associated helicase Cas3 family.</text>
</comment>
<dbReference type="InterPro" id="IPR014001">
    <property type="entry name" value="Helicase_ATP-bd"/>
</dbReference>
<keyword evidence="9" id="KW-0051">Antiviral defense</keyword>
<evidence type="ECO:0000256" key="9">
    <source>
        <dbReference type="ARBA" id="ARBA00023118"/>
    </source>
</evidence>
<keyword evidence="6" id="KW-0378">Hydrolase</keyword>
<dbReference type="PANTHER" id="PTHR47961:SF6">
    <property type="entry name" value="DNA-DIRECTED DNA POLYMERASE"/>
    <property type="match status" value="1"/>
</dbReference>
<evidence type="ECO:0000256" key="3">
    <source>
        <dbReference type="ARBA" id="ARBA00022722"/>
    </source>
</evidence>
<dbReference type="GO" id="GO:0004518">
    <property type="term" value="F:nuclease activity"/>
    <property type="evidence" value="ECO:0007669"/>
    <property type="project" value="UniProtKB-KW"/>
</dbReference>
<dbReference type="InterPro" id="IPR038257">
    <property type="entry name" value="CRISPR-assoc_Cas3_HD_sf"/>
</dbReference>
<evidence type="ECO:0000256" key="2">
    <source>
        <dbReference type="ARBA" id="ARBA00009046"/>
    </source>
</evidence>
<dbReference type="SMART" id="SM00487">
    <property type="entry name" value="DEXDc"/>
    <property type="match status" value="1"/>
</dbReference>
<dbReference type="Gene3D" id="1.10.3210.30">
    <property type="match status" value="1"/>
</dbReference>
<sequence length="877" mass="104221">MYFDKPEKFDVSRYIKNPEKIYAHVNNTTKEKETLEEHIERSLKYFYKLVHSKNLENIFMKFEEKLCREFSDEEKKLFRNMIINTIYMHDLGKININFQRLKMHNKYWENHKECECNNSNHSCLSSIIYMDYYYKNIKSNTNLNPESKKKLKIFMILNAYVISKHHTGLDKLEDFRAKLIEDDGEGQRLCSSELNTFQDIYTEKIKFSTNYNILKNLFKNAGNSLEEYEKEESNISFVFYIYERLMLSILLMCDYYATSEFENGNEIKGFNEIENIYDFYDEFNNTKINKDTREYERNEYGLKKDFSNLNDINILRKELFLDAEKELLKNLDKNIFYLEAPTGSGKSNVAFNLTFRLIEKQKDLRKLIYVYPFNTLVEQNTKTIEEIFNNKKEILNNMAVINSITPIKIRKQDLDENTIDYNTSLLDRQFLNYPMILTTHVSLFNYFFGISKEDIFPLAKLCNSVIVLDEIQSYKNYIWKEIITFLNYYAELLNIKFIIMSATLPNLELLMDGKSNGVSLILNRDKYFGNKLFKNRVKIDYSLLDSEYIDDDKDAKLEKIFNHVVDQSNNLEKNILIEFISKDTAAKFHEMLIEYKEEYGLGTQDTRDIELITGDDNSIERNKIINKITKEKMKNIILVATQVIEAGVDIDMDIGYKDISMLDCDEQFLGRINRSCLKESGIVYFFNLDSASGIYKKDYRKPKQLTLISEKFDTREWLENKEFYKFYEHVLDIINKNGTDKYKENSMTNFVKKDINEFNFMKVNERMKLIDDDKMECSVFLNREVELDHGVILYGEDVWNQYNELLKNNEMNYDEKKVKLSEINSKMSYFVYKVKKGNFNDNGCIGDIHYIENGEEYFENGKFNRKKFDGSIASDMI</sequence>
<dbReference type="InterPro" id="IPR027417">
    <property type="entry name" value="P-loop_NTPase"/>
</dbReference>
<dbReference type="Proteomes" id="UP000030014">
    <property type="component" value="Unassembled WGS sequence"/>
</dbReference>
<feature type="domain" description="Helicase ATP-binding" evidence="10">
    <location>
        <begin position="327"/>
        <end position="522"/>
    </location>
</feature>
<dbReference type="InterPro" id="IPR054712">
    <property type="entry name" value="Cas3-like_dom"/>
</dbReference>
<dbReference type="GO" id="GO:0003676">
    <property type="term" value="F:nucleic acid binding"/>
    <property type="evidence" value="ECO:0007669"/>
    <property type="project" value="InterPro"/>
</dbReference>
<evidence type="ECO:0000256" key="8">
    <source>
        <dbReference type="ARBA" id="ARBA00022840"/>
    </source>
</evidence>
<keyword evidence="4" id="KW-0479">Metal-binding</keyword>
<evidence type="ECO:0000256" key="7">
    <source>
        <dbReference type="ARBA" id="ARBA00022806"/>
    </source>
</evidence>
<dbReference type="InterPro" id="IPR006474">
    <property type="entry name" value="Helicase_Cas3_CRISPR-ass_core"/>
</dbReference>
<keyword evidence="3" id="KW-0540">Nuclease</keyword>
<dbReference type="GO" id="GO:0005524">
    <property type="term" value="F:ATP binding"/>
    <property type="evidence" value="ECO:0007669"/>
    <property type="project" value="UniProtKB-KW"/>
</dbReference>
<evidence type="ECO:0000256" key="5">
    <source>
        <dbReference type="ARBA" id="ARBA00022741"/>
    </source>
</evidence>
<dbReference type="PROSITE" id="PS51192">
    <property type="entry name" value="HELICASE_ATP_BIND_1"/>
    <property type="match status" value="1"/>
</dbReference>
<evidence type="ECO:0000259" key="11">
    <source>
        <dbReference type="PROSITE" id="PS51643"/>
    </source>
</evidence>
<name>A0A0A0IIP2_CLOBO</name>
<dbReference type="CDD" id="cd09641">
    <property type="entry name" value="Cas3''_I"/>
    <property type="match status" value="1"/>
</dbReference>
<feature type="domain" description="HD Cas3-type" evidence="11">
    <location>
        <begin position="28"/>
        <end position="256"/>
    </location>
</feature>
<dbReference type="SUPFAM" id="SSF52540">
    <property type="entry name" value="P-loop containing nucleoside triphosphate hydrolases"/>
    <property type="match status" value="1"/>
</dbReference>
<evidence type="ECO:0000259" key="10">
    <source>
        <dbReference type="PROSITE" id="PS51192"/>
    </source>
</evidence>
<proteinExistence type="inferred from homology"/>
<dbReference type="GO" id="GO:0051607">
    <property type="term" value="P:defense response to virus"/>
    <property type="evidence" value="ECO:0007669"/>
    <property type="project" value="UniProtKB-KW"/>
</dbReference>
<dbReference type="Gene3D" id="3.40.50.300">
    <property type="entry name" value="P-loop containing nucleotide triphosphate hydrolases"/>
    <property type="match status" value="2"/>
</dbReference>
<keyword evidence="8" id="KW-0067">ATP-binding</keyword>
<accession>A0A0A0IIP2</accession>
<dbReference type="Pfam" id="PF22590">
    <property type="entry name" value="Cas3-like_C_2"/>
    <property type="match status" value="1"/>
</dbReference>
<evidence type="ECO:0000256" key="4">
    <source>
        <dbReference type="ARBA" id="ARBA00022723"/>
    </source>
</evidence>
<dbReference type="NCBIfam" id="TIGR01587">
    <property type="entry name" value="cas3_core"/>
    <property type="match status" value="1"/>
</dbReference>
<comment type="caution">
    <text evidence="12">The sequence shown here is derived from an EMBL/GenBank/DDBJ whole genome shotgun (WGS) entry which is preliminary data.</text>
</comment>
<dbReference type="GO" id="GO:0016787">
    <property type="term" value="F:hydrolase activity"/>
    <property type="evidence" value="ECO:0007669"/>
    <property type="project" value="UniProtKB-KW"/>
</dbReference>
<reference evidence="12 13" key="1">
    <citation type="submission" date="2014-01" db="EMBL/GenBank/DDBJ databases">
        <title>Plasmidome dynamics in the species complex Clostridium novyi sensu lato converts strains of independent lineages into distinctly different pathogens.</title>
        <authorList>
            <person name="Skarin H."/>
            <person name="Segerman B."/>
        </authorList>
    </citation>
    <scope>NUCLEOTIDE SEQUENCE [LARGE SCALE GENOMIC DNA]</scope>
    <source>
        <strain evidence="12 13">DC5</strain>
    </source>
</reference>
<keyword evidence="7" id="KW-0347">Helicase</keyword>